<evidence type="ECO:0000256" key="8">
    <source>
        <dbReference type="NCBIfam" id="TIGR00445"/>
    </source>
</evidence>
<keyword evidence="7" id="KW-0961">Cell wall biogenesis/degradation</keyword>
<keyword evidence="3 7" id="KW-0808">Transferase</keyword>
<dbReference type="HAMAP" id="MF_00038">
    <property type="entry name" value="MraY"/>
    <property type="match status" value="1"/>
</dbReference>
<dbReference type="PANTHER" id="PTHR22926:SF5">
    <property type="entry name" value="PHOSPHO-N-ACETYLMURAMOYL-PENTAPEPTIDE-TRANSFERASE HOMOLOG"/>
    <property type="match status" value="1"/>
</dbReference>
<organism evidence="9 10">
    <name type="scientific">Alicyclobacillus tolerans</name>
    <dbReference type="NCBI Taxonomy" id="90970"/>
    <lineage>
        <taxon>Bacteria</taxon>
        <taxon>Bacillati</taxon>
        <taxon>Bacillota</taxon>
        <taxon>Bacilli</taxon>
        <taxon>Bacillales</taxon>
        <taxon>Alicyclobacillaceae</taxon>
        <taxon>Alicyclobacillus</taxon>
    </lineage>
</organism>
<evidence type="ECO:0000256" key="7">
    <source>
        <dbReference type="HAMAP-Rule" id="MF_00038"/>
    </source>
</evidence>
<dbReference type="PANTHER" id="PTHR22926">
    <property type="entry name" value="PHOSPHO-N-ACETYLMURAMOYL-PENTAPEPTIDE-TRANSFERASE"/>
    <property type="match status" value="1"/>
</dbReference>
<feature type="transmembrane region" description="Helical" evidence="7">
    <location>
        <begin position="300"/>
        <end position="322"/>
    </location>
</feature>
<feature type="transmembrane region" description="Helical" evidence="7">
    <location>
        <begin position="254"/>
        <end position="279"/>
    </location>
</feature>
<comment type="function">
    <text evidence="7">Catalyzes the initial step of the lipid cycle reactions in the biosynthesis of the cell wall peptidoglycan: transfers peptidoglycan precursor phospho-MurNAc-pentapeptide from UDP-MurNAc-pentapeptide onto the lipid carrier undecaprenyl phosphate, yielding undecaprenyl-pyrophosphoryl-MurNAc-pentapeptide, known as lipid I.</text>
</comment>
<evidence type="ECO:0000256" key="4">
    <source>
        <dbReference type="ARBA" id="ARBA00022692"/>
    </source>
</evidence>
<gene>
    <name evidence="7" type="primary">mraY</name>
    <name evidence="9" type="ORF">J2S04_001325</name>
</gene>
<feature type="transmembrane region" description="Helical" evidence="7">
    <location>
        <begin position="227"/>
        <end position="248"/>
    </location>
</feature>
<dbReference type="PROSITE" id="PS01348">
    <property type="entry name" value="MRAY_2"/>
    <property type="match status" value="1"/>
</dbReference>
<comment type="cofactor">
    <cofactor evidence="7">
        <name>Mg(2+)</name>
        <dbReference type="ChEBI" id="CHEBI:18420"/>
    </cofactor>
</comment>
<dbReference type="InterPro" id="IPR000715">
    <property type="entry name" value="Glycosyl_transferase_4"/>
</dbReference>
<evidence type="ECO:0000313" key="9">
    <source>
        <dbReference type="EMBL" id="MDP9728388.1"/>
    </source>
</evidence>
<feature type="transmembrane region" description="Helical" evidence="7">
    <location>
        <begin position="77"/>
        <end position="93"/>
    </location>
</feature>
<sequence>MDYQALLLTALAAFAIAALLGPICIPLLHRLKFGQSIRDEGPKHHQKKSGTPTMGGILIIVAVLLTTLRFAVTNIDTLILLFATVTFGLIGFADDFIKVVKKRNLGLRAKQKLFWQTLATLVIFAAMWYVRGHSFDDFQVSIPFTSIAVSLGVFYVLFLFFVLVGTSNAVNLTDGLDGLLAGCAAIVFMAYAVFAMWHTEYNIAIFCAAMVGALAGFLVHNRHPAKVFMGDTGSLAIGGALAMVGVLTHTELGLVLFGLVFVAETLSVILQVASFKLFGRRIFRMSPLHHHFELSGWSEWEVVLSFWLATFLTAFGTLALYAHLS</sequence>
<dbReference type="GO" id="GO:0016740">
    <property type="term" value="F:transferase activity"/>
    <property type="evidence" value="ECO:0007669"/>
    <property type="project" value="UniProtKB-KW"/>
</dbReference>
<feature type="transmembrane region" description="Helical" evidence="7">
    <location>
        <begin position="113"/>
        <end position="130"/>
    </location>
</feature>
<comment type="catalytic activity">
    <reaction evidence="7">
        <text>UDP-N-acetyl-alpha-D-muramoyl-L-alanyl-gamma-D-glutamyl-meso-2,6-diaminopimeloyl-D-alanyl-D-alanine + di-trans,octa-cis-undecaprenyl phosphate = di-trans,octa-cis-undecaprenyl diphospho-N-acetyl-alpha-D-muramoyl-L-alanyl-D-glutamyl-meso-2,6-diaminopimeloyl-D-alanyl-D-alanine + UMP</text>
        <dbReference type="Rhea" id="RHEA:28386"/>
        <dbReference type="ChEBI" id="CHEBI:57865"/>
        <dbReference type="ChEBI" id="CHEBI:60392"/>
        <dbReference type="ChEBI" id="CHEBI:61386"/>
        <dbReference type="ChEBI" id="CHEBI:61387"/>
        <dbReference type="EC" id="2.7.8.13"/>
    </reaction>
</comment>
<dbReference type="NCBIfam" id="TIGR00445">
    <property type="entry name" value="mraY"/>
    <property type="match status" value="1"/>
</dbReference>
<dbReference type="Proteomes" id="UP001229209">
    <property type="component" value="Unassembled WGS sequence"/>
</dbReference>
<keyword evidence="7" id="KW-0131">Cell cycle</keyword>
<feature type="transmembrane region" description="Helical" evidence="7">
    <location>
        <begin position="142"/>
        <end position="164"/>
    </location>
</feature>
<keyword evidence="4 7" id="KW-0812">Transmembrane</keyword>
<evidence type="ECO:0000256" key="1">
    <source>
        <dbReference type="ARBA" id="ARBA00004141"/>
    </source>
</evidence>
<keyword evidence="7" id="KW-0133">Cell shape</keyword>
<comment type="similarity">
    <text evidence="2 7">Belongs to the glycosyltransferase 4 family. MraY subfamily.</text>
</comment>
<reference evidence="9 10" key="1">
    <citation type="submission" date="2023-07" db="EMBL/GenBank/DDBJ databases">
        <title>Genomic Encyclopedia of Type Strains, Phase IV (KMG-IV): sequencing the most valuable type-strain genomes for metagenomic binning, comparative biology and taxonomic classification.</title>
        <authorList>
            <person name="Goeker M."/>
        </authorList>
    </citation>
    <scope>NUCLEOTIDE SEQUENCE [LARGE SCALE GENOMIC DNA]</scope>
    <source>
        <strain evidence="9 10">DSM 25924</strain>
    </source>
</reference>
<dbReference type="RefSeq" id="WP_306953999.1">
    <property type="nucleotide sequence ID" value="NZ_JAURUO010000006.1"/>
</dbReference>
<name>A0ABT9LVT9_9BACL</name>
<protein>
    <recommendedName>
        <fullName evidence="7 8">Phospho-N-acetylmuramoyl-pentapeptide-transferase</fullName>
        <ecNumber evidence="7 8">2.7.8.13</ecNumber>
    </recommendedName>
    <alternativeName>
        <fullName evidence="7">UDP-MurNAc-pentapeptide phosphotransferase</fullName>
    </alternativeName>
</protein>
<dbReference type="EMBL" id="JAURUO010000006">
    <property type="protein sequence ID" value="MDP9728388.1"/>
    <property type="molecule type" value="Genomic_DNA"/>
</dbReference>
<evidence type="ECO:0000256" key="3">
    <source>
        <dbReference type="ARBA" id="ARBA00022679"/>
    </source>
</evidence>
<evidence type="ECO:0000256" key="6">
    <source>
        <dbReference type="ARBA" id="ARBA00023136"/>
    </source>
</evidence>
<feature type="transmembrane region" description="Helical" evidence="7">
    <location>
        <begin position="6"/>
        <end position="28"/>
    </location>
</feature>
<feature type="transmembrane region" description="Helical" evidence="7">
    <location>
        <begin position="176"/>
        <end position="197"/>
    </location>
</feature>
<dbReference type="Pfam" id="PF10555">
    <property type="entry name" value="MraY_sig1"/>
    <property type="match status" value="1"/>
</dbReference>
<feature type="transmembrane region" description="Helical" evidence="7">
    <location>
        <begin position="203"/>
        <end position="220"/>
    </location>
</feature>
<keyword evidence="10" id="KW-1185">Reference proteome</keyword>
<keyword evidence="7" id="KW-0132">Cell division</keyword>
<dbReference type="EC" id="2.7.8.13" evidence="7 8"/>
<evidence type="ECO:0000313" key="10">
    <source>
        <dbReference type="Proteomes" id="UP001229209"/>
    </source>
</evidence>
<dbReference type="CDD" id="cd06852">
    <property type="entry name" value="GT_MraY"/>
    <property type="match status" value="1"/>
</dbReference>
<dbReference type="Pfam" id="PF00953">
    <property type="entry name" value="Glycos_transf_4"/>
    <property type="match status" value="1"/>
</dbReference>
<keyword evidence="6 7" id="KW-0472">Membrane</keyword>
<comment type="caution">
    <text evidence="9">The sequence shown here is derived from an EMBL/GenBank/DDBJ whole genome shotgun (WGS) entry which is preliminary data.</text>
</comment>
<keyword evidence="7" id="KW-0479">Metal-binding</keyword>
<keyword evidence="7" id="KW-0460">Magnesium</keyword>
<evidence type="ECO:0000256" key="2">
    <source>
        <dbReference type="ARBA" id="ARBA00005583"/>
    </source>
</evidence>
<comment type="subcellular location">
    <subcellularLocation>
        <location evidence="7">Cell membrane</location>
        <topology evidence="7">Multi-pass membrane protein</topology>
    </subcellularLocation>
    <subcellularLocation>
        <location evidence="1">Membrane</location>
        <topology evidence="1">Multi-pass membrane protein</topology>
    </subcellularLocation>
</comment>
<comment type="pathway">
    <text evidence="7">Cell wall biogenesis; peptidoglycan biosynthesis.</text>
</comment>
<dbReference type="PROSITE" id="PS01347">
    <property type="entry name" value="MRAY_1"/>
    <property type="match status" value="1"/>
</dbReference>
<keyword evidence="7" id="KW-0573">Peptidoglycan synthesis</keyword>
<accession>A0ABT9LVT9</accession>
<feature type="transmembrane region" description="Helical" evidence="7">
    <location>
        <begin position="49"/>
        <end position="71"/>
    </location>
</feature>
<dbReference type="InterPro" id="IPR003524">
    <property type="entry name" value="PNAcMuramoyl-5peptid_Trfase"/>
</dbReference>
<evidence type="ECO:0000256" key="5">
    <source>
        <dbReference type="ARBA" id="ARBA00022989"/>
    </source>
</evidence>
<keyword evidence="5 7" id="KW-1133">Transmembrane helix</keyword>
<dbReference type="InterPro" id="IPR018480">
    <property type="entry name" value="PNAcMuramoyl-5peptid_Trfase_CS"/>
</dbReference>
<keyword evidence="7" id="KW-1003">Cell membrane</keyword>
<proteinExistence type="inferred from homology"/>